<organism evidence="2 3">
    <name type="scientific">Piloderma croceum (strain F 1598)</name>
    <dbReference type="NCBI Taxonomy" id="765440"/>
    <lineage>
        <taxon>Eukaryota</taxon>
        <taxon>Fungi</taxon>
        <taxon>Dikarya</taxon>
        <taxon>Basidiomycota</taxon>
        <taxon>Agaricomycotina</taxon>
        <taxon>Agaricomycetes</taxon>
        <taxon>Agaricomycetidae</taxon>
        <taxon>Atheliales</taxon>
        <taxon>Atheliaceae</taxon>
        <taxon>Piloderma</taxon>
    </lineage>
</organism>
<dbReference type="Proteomes" id="UP000054166">
    <property type="component" value="Unassembled WGS sequence"/>
</dbReference>
<dbReference type="EMBL" id="KN833057">
    <property type="protein sequence ID" value="KIM74665.1"/>
    <property type="molecule type" value="Genomic_DNA"/>
</dbReference>
<dbReference type="InterPro" id="IPR046341">
    <property type="entry name" value="SET_dom_sf"/>
</dbReference>
<dbReference type="STRING" id="765440.A0A0C3EQ26"/>
<dbReference type="InParanoid" id="A0A0C3EQ26"/>
<keyword evidence="3" id="KW-1185">Reference proteome</keyword>
<gene>
    <name evidence="2" type="ORF">PILCRDRAFT_698083</name>
</gene>
<sequence length="348" mass="38669">MAKSISATSRPDGSYEMVSNAPILPHSEIFNTYGEKLTNAQLLVRYGFALDSNENDCITWDWGDLWTFAAAILDDEPRDTSESSGRPDDVMQLYSQAINLWPSESRAWDETGFVFNPETATNAIIKGGGRGGSPQRRSDQAADADAVVLCLNGDGRISHHLWLYCAVLGHQRVMCAIDGGVEEIVGQLREIAALLMQIEKEMALEGSSSDDSDRNYGAARQRGGEWRQLICYPPTPILEVASQTVRTVLCLCRSRSKRIGKGDLWNAFEIGEELDRVPPHMTRTRRAMVEALSEKSLLESVESMWSHMAQRLNCVTLEQTDQNFNKSQAVNREEEAGTRHLAGGDITR</sequence>
<evidence type="ECO:0000313" key="3">
    <source>
        <dbReference type="Proteomes" id="UP000054166"/>
    </source>
</evidence>
<dbReference type="Gene3D" id="3.90.1410.10">
    <property type="entry name" value="set domain protein methyltransferase, domain 1"/>
    <property type="match status" value="1"/>
</dbReference>
<protein>
    <recommendedName>
        <fullName evidence="4">SET domain-containing protein</fullName>
    </recommendedName>
</protein>
<feature type="region of interest" description="Disordered" evidence="1">
    <location>
        <begin position="328"/>
        <end position="348"/>
    </location>
</feature>
<accession>A0A0C3EQ26</accession>
<reference evidence="3" key="2">
    <citation type="submission" date="2015-01" db="EMBL/GenBank/DDBJ databases">
        <title>Evolutionary Origins and Diversification of the Mycorrhizal Mutualists.</title>
        <authorList>
            <consortium name="DOE Joint Genome Institute"/>
            <consortium name="Mycorrhizal Genomics Consortium"/>
            <person name="Kohler A."/>
            <person name="Kuo A."/>
            <person name="Nagy L.G."/>
            <person name="Floudas D."/>
            <person name="Copeland A."/>
            <person name="Barry K.W."/>
            <person name="Cichocki N."/>
            <person name="Veneault-Fourrey C."/>
            <person name="LaButti K."/>
            <person name="Lindquist E.A."/>
            <person name="Lipzen A."/>
            <person name="Lundell T."/>
            <person name="Morin E."/>
            <person name="Murat C."/>
            <person name="Riley R."/>
            <person name="Ohm R."/>
            <person name="Sun H."/>
            <person name="Tunlid A."/>
            <person name="Henrissat B."/>
            <person name="Grigoriev I.V."/>
            <person name="Hibbett D.S."/>
            <person name="Martin F."/>
        </authorList>
    </citation>
    <scope>NUCLEOTIDE SEQUENCE [LARGE SCALE GENOMIC DNA]</scope>
    <source>
        <strain evidence="3">F 1598</strain>
    </source>
</reference>
<evidence type="ECO:0008006" key="4">
    <source>
        <dbReference type="Google" id="ProtNLM"/>
    </source>
</evidence>
<proteinExistence type="predicted"/>
<name>A0A0C3EQ26_PILCF</name>
<reference evidence="2 3" key="1">
    <citation type="submission" date="2014-04" db="EMBL/GenBank/DDBJ databases">
        <authorList>
            <consortium name="DOE Joint Genome Institute"/>
            <person name="Kuo A."/>
            <person name="Tarkka M."/>
            <person name="Buscot F."/>
            <person name="Kohler A."/>
            <person name="Nagy L.G."/>
            <person name="Floudas D."/>
            <person name="Copeland A."/>
            <person name="Barry K.W."/>
            <person name="Cichocki N."/>
            <person name="Veneault-Fourrey C."/>
            <person name="LaButti K."/>
            <person name="Lindquist E.A."/>
            <person name="Lipzen A."/>
            <person name="Lundell T."/>
            <person name="Morin E."/>
            <person name="Murat C."/>
            <person name="Sun H."/>
            <person name="Tunlid A."/>
            <person name="Henrissat B."/>
            <person name="Grigoriev I.V."/>
            <person name="Hibbett D.S."/>
            <person name="Martin F."/>
            <person name="Nordberg H.P."/>
            <person name="Cantor M.N."/>
            <person name="Hua S.X."/>
        </authorList>
    </citation>
    <scope>NUCLEOTIDE SEQUENCE [LARGE SCALE GENOMIC DNA]</scope>
    <source>
        <strain evidence="2 3">F 1598</strain>
    </source>
</reference>
<dbReference type="SUPFAM" id="SSF82199">
    <property type="entry name" value="SET domain"/>
    <property type="match status" value="1"/>
</dbReference>
<dbReference type="HOGENOM" id="CLU_797198_0_0_1"/>
<dbReference type="OrthoDB" id="441812at2759"/>
<dbReference type="AlphaFoldDB" id="A0A0C3EQ26"/>
<evidence type="ECO:0000256" key="1">
    <source>
        <dbReference type="SAM" id="MobiDB-lite"/>
    </source>
</evidence>
<evidence type="ECO:0000313" key="2">
    <source>
        <dbReference type="EMBL" id="KIM74665.1"/>
    </source>
</evidence>